<gene>
    <name evidence="4" type="ORF">COY32_00360</name>
</gene>
<dbReference type="InterPro" id="IPR020627">
    <property type="entry name" value="KhpA"/>
</dbReference>
<dbReference type="SUPFAM" id="SSF54814">
    <property type="entry name" value="Prokaryotic type KH domain (KH-domain type II)"/>
    <property type="match status" value="1"/>
</dbReference>
<dbReference type="PANTHER" id="PTHR34654:SF1">
    <property type="entry name" value="RNA-BINDING PROTEIN KHPA"/>
    <property type="match status" value="1"/>
</dbReference>
<evidence type="ECO:0000313" key="5">
    <source>
        <dbReference type="Proteomes" id="UP000228920"/>
    </source>
</evidence>
<evidence type="ECO:0000256" key="3">
    <source>
        <dbReference type="SAM" id="MobiDB-lite"/>
    </source>
</evidence>
<sequence>MKELLTYLTQRMLPHPDSVEILETRDEAGNVNFTLYTHEEDTGIAIGKGGKTAHALRELLKVKAMQTGERVSLTIKPETEKENNSSQDSESHAKPVSILD</sequence>
<dbReference type="CDD" id="cd22533">
    <property type="entry name" value="KH-II_YlqC-like"/>
    <property type="match status" value="1"/>
</dbReference>
<comment type="caution">
    <text evidence="4">The sequence shown here is derived from an EMBL/GenBank/DDBJ whole genome shotgun (WGS) entry which is preliminary data.</text>
</comment>
<keyword evidence="2" id="KW-0694">RNA-binding</keyword>
<reference evidence="5" key="1">
    <citation type="submission" date="2017-09" db="EMBL/GenBank/DDBJ databases">
        <title>Depth-based differentiation of microbial function through sediment-hosted aquifers and enrichment of novel symbionts in the deep terrestrial subsurface.</title>
        <authorList>
            <person name="Probst A.J."/>
            <person name="Ladd B."/>
            <person name="Jarett J.K."/>
            <person name="Geller-Mcgrath D.E."/>
            <person name="Sieber C.M.K."/>
            <person name="Emerson J.B."/>
            <person name="Anantharaman K."/>
            <person name="Thomas B.C."/>
            <person name="Malmstrom R."/>
            <person name="Stieglmeier M."/>
            <person name="Klingl A."/>
            <person name="Woyke T."/>
            <person name="Ryan C.M."/>
            <person name="Banfield J.F."/>
        </authorList>
    </citation>
    <scope>NUCLEOTIDE SEQUENCE [LARGE SCALE GENOMIC DNA]</scope>
</reference>
<name>A0A2M7TLZ3_UNCKA</name>
<feature type="region of interest" description="Disordered" evidence="3">
    <location>
        <begin position="72"/>
        <end position="100"/>
    </location>
</feature>
<organism evidence="4 5">
    <name type="scientific">candidate division WWE3 bacterium CG_4_10_14_0_2_um_filter_41_14</name>
    <dbReference type="NCBI Taxonomy" id="1975072"/>
    <lineage>
        <taxon>Bacteria</taxon>
        <taxon>Katanobacteria</taxon>
    </lineage>
</organism>
<protein>
    <submittedName>
        <fullName evidence="4">RNA-binding protein</fullName>
    </submittedName>
</protein>
<evidence type="ECO:0000313" key="4">
    <source>
        <dbReference type="EMBL" id="PIZ48221.1"/>
    </source>
</evidence>
<keyword evidence="1" id="KW-0963">Cytoplasm</keyword>
<dbReference type="InterPro" id="IPR015946">
    <property type="entry name" value="KH_dom-like_a/b"/>
</dbReference>
<evidence type="ECO:0000256" key="2">
    <source>
        <dbReference type="ARBA" id="ARBA00022884"/>
    </source>
</evidence>
<dbReference type="Pfam" id="PF13083">
    <property type="entry name" value="KH_KhpA-B"/>
    <property type="match status" value="1"/>
</dbReference>
<dbReference type="PANTHER" id="PTHR34654">
    <property type="entry name" value="UPF0109 PROTEIN SCO5592"/>
    <property type="match status" value="1"/>
</dbReference>
<dbReference type="AlphaFoldDB" id="A0A2M7TLZ3"/>
<dbReference type="EMBL" id="PFNL01000006">
    <property type="protein sequence ID" value="PIZ48221.1"/>
    <property type="molecule type" value="Genomic_DNA"/>
</dbReference>
<evidence type="ECO:0000256" key="1">
    <source>
        <dbReference type="ARBA" id="ARBA00022490"/>
    </source>
</evidence>
<dbReference type="Gene3D" id="3.30.300.20">
    <property type="match status" value="1"/>
</dbReference>
<dbReference type="GO" id="GO:0003723">
    <property type="term" value="F:RNA binding"/>
    <property type="evidence" value="ECO:0007669"/>
    <property type="project" value="UniProtKB-KW"/>
</dbReference>
<accession>A0A2M7TLZ3</accession>
<dbReference type="Proteomes" id="UP000228920">
    <property type="component" value="Unassembled WGS sequence"/>
</dbReference>
<dbReference type="InterPro" id="IPR009019">
    <property type="entry name" value="KH_sf_prok-type"/>
</dbReference>
<feature type="compositionally biased region" description="Basic and acidic residues" evidence="3">
    <location>
        <begin position="77"/>
        <end position="93"/>
    </location>
</feature>
<proteinExistence type="predicted"/>